<gene>
    <name evidence="2" type="ORF">RchiOBHm_Chr1g0344741</name>
</gene>
<dbReference type="Gramene" id="PRQ57114">
    <property type="protein sequence ID" value="PRQ57114"/>
    <property type="gene ID" value="RchiOBHm_Chr1g0344741"/>
</dbReference>
<dbReference type="InterPro" id="IPR050796">
    <property type="entry name" value="SCF_F-box_component"/>
</dbReference>
<dbReference type="AlphaFoldDB" id="A0A2P6SEL6"/>
<dbReference type="InterPro" id="IPR001810">
    <property type="entry name" value="F-box_dom"/>
</dbReference>
<sequence>MLSRQNKMKRRRDALVFIGMPQEILFEILARLPVKSLLRFRCVCKYWKTLISTPDFINAHLERTSMKSTHDRLLIQTRERRMDRKCLSLFCADTFTKFSEIELPMIKIESHFRVVVGSYNGVVCLYDSDFETYLWNPSIRKFKRLPQVLNDRRGQLAHFAISFGFHPEGDDYKVVRILTFERRYMIEVEVEVYSHRLESWRRINAVPPNSHELYIQGEGTCVNGVVYWVIKESFSSCNSILSFDLGNEIFQTVRLPDSLLRAIGDPRRFPVSIRVFDKSLSVFHERREENSRYCDIWVLEMGSWKLFHTMLLPARGCIAWPVGFASNGQVHIVMSSRKFRSKTLALYDLKSQRVKDFKIKLHAYRPGGYIDYFRESLVLLD</sequence>
<evidence type="ECO:0000259" key="1">
    <source>
        <dbReference type="PROSITE" id="PS50181"/>
    </source>
</evidence>
<dbReference type="SMART" id="SM00256">
    <property type="entry name" value="FBOX"/>
    <property type="match status" value="1"/>
</dbReference>
<accession>A0A2P6SEL6</accession>
<dbReference type="NCBIfam" id="TIGR01640">
    <property type="entry name" value="F_box_assoc_1"/>
    <property type="match status" value="1"/>
</dbReference>
<dbReference type="OMA" id="MENEVFQ"/>
<name>A0A2P6SEL6_ROSCH</name>
<dbReference type="SUPFAM" id="SSF81383">
    <property type="entry name" value="F-box domain"/>
    <property type="match status" value="1"/>
</dbReference>
<feature type="domain" description="F-box" evidence="1">
    <location>
        <begin position="14"/>
        <end position="64"/>
    </location>
</feature>
<dbReference type="PANTHER" id="PTHR31672">
    <property type="entry name" value="BNACNNG10540D PROTEIN"/>
    <property type="match status" value="1"/>
</dbReference>
<dbReference type="InterPro" id="IPR017451">
    <property type="entry name" value="F-box-assoc_interact_dom"/>
</dbReference>
<dbReference type="Proteomes" id="UP000238479">
    <property type="component" value="Chromosome 1"/>
</dbReference>
<proteinExistence type="predicted"/>
<dbReference type="PROSITE" id="PS50181">
    <property type="entry name" value="FBOX"/>
    <property type="match status" value="1"/>
</dbReference>
<comment type="caution">
    <text evidence="2">The sequence shown here is derived from an EMBL/GenBank/DDBJ whole genome shotgun (WGS) entry which is preliminary data.</text>
</comment>
<dbReference type="STRING" id="74649.A0A2P6SEL6"/>
<dbReference type="PANTHER" id="PTHR31672:SF13">
    <property type="entry name" value="F-BOX PROTEIN CPR30-LIKE"/>
    <property type="match status" value="1"/>
</dbReference>
<dbReference type="Pfam" id="PF08268">
    <property type="entry name" value="FBA_3"/>
    <property type="match status" value="1"/>
</dbReference>
<protein>
    <submittedName>
        <fullName evidence="2">Putative F-box domain-containing protein</fullName>
    </submittedName>
</protein>
<dbReference type="Pfam" id="PF00646">
    <property type="entry name" value="F-box"/>
    <property type="match status" value="1"/>
</dbReference>
<evidence type="ECO:0000313" key="2">
    <source>
        <dbReference type="EMBL" id="PRQ57114.1"/>
    </source>
</evidence>
<reference evidence="2 3" key="1">
    <citation type="journal article" date="2018" name="Nat. Genet.">
        <title>The Rosa genome provides new insights in the design of modern roses.</title>
        <authorList>
            <person name="Bendahmane M."/>
        </authorList>
    </citation>
    <scope>NUCLEOTIDE SEQUENCE [LARGE SCALE GENOMIC DNA]</scope>
    <source>
        <strain evidence="3">cv. Old Blush</strain>
    </source>
</reference>
<dbReference type="InterPro" id="IPR036047">
    <property type="entry name" value="F-box-like_dom_sf"/>
</dbReference>
<dbReference type="Gene3D" id="1.20.1280.50">
    <property type="match status" value="1"/>
</dbReference>
<dbReference type="CDD" id="cd22157">
    <property type="entry name" value="F-box_AtFBW1-like"/>
    <property type="match status" value="1"/>
</dbReference>
<evidence type="ECO:0000313" key="3">
    <source>
        <dbReference type="Proteomes" id="UP000238479"/>
    </source>
</evidence>
<keyword evidence="3" id="KW-1185">Reference proteome</keyword>
<organism evidence="2 3">
    <name type="scientific">Rosa chinensis</name>
    <name type="common">China rose</name>
    <dbReference type="NCBI Taxonomy" id="74649"/>
    <lineage>
        <taxon>Eukaryota</taxon>
        <taxon>Viridiplantae</taxon>
        <taxon>Streptophyta</taxon>
        <taxon>Embryophyta</taxon>
        <taxon>Tracheophyta</taxon>
        <taxon>Spermatophyta</taxon>
        <taxon>Magnoliopsida</taxon>
        <taxon>eudicotyledons</taxon>
        <taxon>Gunneridae</taxon>
        <taxon>Pentapetalae</taxon>
        <taxon>rosids</taxon>
        <taxon>fabids</taxon>
        <taxon>Rosales</taxon>
        <taxon>Rosaceae</taxon>
        <taxon>Rosoideae</taxon>
        <taxon>Rosoideae incertae sedis</taxon>
        <taxon>Rosa</taxon>
    </lineage>
</organism>
<dbReference type="InterPro" id="IPR013187">
    <property type="entry name" value="F-box-assoc_dom_typ3"/>
</dbReference>
<dbReference type="EMBL" id="PDCK01000039">
    <property type="protein sequence ID" value="PRQ57114.1"/>
    <property type="molecule type" value="Genomic_DNA"/>
</dbReference>